<name>A0A9W6FSH9_9BACT</name>
<evidence type="ECO:0000313" key="2">
    <source>
        <dbReference type="Proteomes" id="UP001144372"/>
    </source>
</evidence>
<sequence>MTEHSHTFVENYEGLVAFGLSREVDEKSLMYYLQKFSDDDLLKVIMPRMSDAEIEHVFVMISNLMRKHLDDNEYHKLFLKEEGHSHHHSHEE</sequence>
<dbReference type="RefSeq" id="WP_281793325.1">
    <property type="nucleotide sequence ID" value="NZ_BSDR01000001.1"/>
</dbReference>
<protein>
    <recommendedName>
        <fullName evidence="3">Cytoplasmic protein</fullName>
    </recommendedName>
</protein>
<accession>A0A9W6FSH9</accession>
<dbReference type="Proteomes" id="UP001144372">
    <property type="component" value="Unassembled WGS sequence"/>
</dbReference>
<comment type="caution">
    <text evidence="1">The sequence shown here is derived from an EMBL/GenBank/DDBJ whole genome shotgun (WGS) entry which is preliminary data.</text>
</comment>
<dbReference type="AlphaFoldDB" id="A0A9W6FSH9"/>
<organism evidence="1 2">
    <name type="scientific">Desulforhabdus amnigena</name>
    <dbReference type="NCBI Taxonomy" id="40218"/>
    <lineage>
        <taxon>Bacteria</taxon>
        <taxon>Pseudomonadati</taxon>
        <taxon>Thermodesulfobacteriota</taxon>
        <taxon>Syntrophobacteria</taxon>
        <taxon>Syntrophobacterales</taxon>
        <taxon>Syntrophobacteraceae</taxon>
        <taxon>Desulforhabdus</taxon>
    </lineage>
</organism>
<evidence type="ECO:0008006" key="3">
    <source>
        <dbReference type="Google" id="ProtNLM"/>
    </source>
</evidence>
<dbReference type="EMBL" id="BSDR01000001">
    <property type="protein sequence ID" value="GLI34054.1"/>
    <property type="molecule type" value="Genomic_DNA"/>
</dbReference>
<gene>
    <name evidence="1" type="ORF">DAMNIGENAA_14870</name>
</gene>
<proteinExistence type="predicted"/>
<keyword evidence="2" id="KW-1185">Reference proteome</keyword>
<reference evidence="1" key="1">
    <citation type="submission" date="2022-12" db="EMBL/GenBank/DDBJ databases">
        <title>Reference genome sequencing for broad-spectrum identification of bacterial and archaeal isolates by mass spectrometry.</title>
        <authorList>
            <person name="Sekiguchi Y."/>
            <person name="Tourlousse D.M."/>
        </authorList>
    </citation>
    <scope>NUCLEOTIDE SEQUENCE</scope>
    <source>
        <strain evidence="1">ASRB1</strain>
    </source>
</reference>
<evidence type="ECO:0000313" key="1">
    <source>
        <dbReference type="EMBL" id="GLI34054.1"/>
    </source>
</evidence>